<evidence type="ECO:0000259" key="2">
    <source>
        <dbReference type="Pfam" id="PF13761"/>
    </source>
</evidence>
<keyword evidence="4" id="KW-1185">Reference proteome</keyword>
<dbReference type="AlphaFoldDB" id="A0A5C8PL41"/>
<dbReference type="PANTHER" id="PTHR43796:SF2">
    <property type="entry name" value="CARBOXYNORSPERMIDINE SYNTHASE"/>
    <property type="match status" value="1"/>
</dbReference>
<proteinExistence type="predicted"/>
<protein>
    <submittedName>
        <fullName evidence="3">DUF4166 domain-containing protein</fullName>
    </submittedName>
</protein>
<feature type="domain" description="Saccharopine dehydrogenase NADP binding" evidence="1">
    <location>
        <begin position="6"/>
        <end position="110"/>
    </location>
</feature>
<name>A0A5C8PL41_9HYPH</name>
<organism evidence="3 4">
    <name type="scientific">Vineibacter terrae</name>
    <dbReference type="NCBI Taxonomy" id="2586908"/>
    <lineage>
        <taxon>Bacteria</taxon>
        <taxon>Pseudomonadati</taxon>
        <taxon>Pseudomonadota</taxon>
        <taxon>Alphaproteobacteria</taxon>
        <taxon>Hyphomicrobiales</taxon>
        <taxon>Vineibacter</taxon>
    </lineage>
</organism>
<dbReference type="Pfam" id="PF13761">
    <property type="entry name" value="DUF4166"/>
    <property type="match status" value="1"/>
</dbReference>
<dbReference type="Gene3D" id="3.40.50.720">
    <property type="entry name" value="NAD(P)-binding Rossmann-like Domain"/>
    <property type="match status" value="1"/>
</dbReference>
<dbReference type="EMBL" id="VDUZ01000017">
    <property type="protein sequence ID" value="TXL74667.1"/>
    <property type="molecule type" value="Genomic_DNA"/>
</dbReference>
<evidence type="ECO:0000259" key="1">
    <source>
        <dbReference type="Pfam" id="PF03435"/>
    </source>
</evidence>
<dbReference type="InterPro" id="IPR005097">
    <property type="entry name" value="Sacchrp_dh_NADP-bd"/>
</dbReference>
<feature type="domain" description="DUF4166" evidence="2">
    <location>
        <begin position="394"/>
        <end position="554"/>
    </location>
</feature>
<sequence>MAAFRVVVIGGTGAFGERVCRLLARDPSVDVVIAARRLEPAQALAATLRAQDGGERITAATLDLAASTWPGDLARLRPDAVIHTAGPFQGADYRVAEACIEAGIHYIDLADARGFVCGIGTLDDAARAAGVLVASGASSVPALSAAVIEHVASGLSRIDAIDIAITPGNRAPRGRATIAAILSYVGRPVRLWRDGAWTTGIGWQDLHRRVLALPDGPSLGPRRFALCDVPDLTLFPERYAVRGRVAFHAGLELSLLHVGLWLLSWSVRWRWLSSLVPFTDALRWLADRVRRLGSDRGGMLLDVAGRDAAGRAVTCRWRLLAEAGDGPWIPALASVALARKLARGAVTARGAMPCVGLLAMDEVLAEAEGLAVRWACELAQPLYVQSIGAAYDSLPASIRRLHDVSAGAVWQGRAEVGGVQGLLARAAARLFGFPATATDVPVTVAFDVRDGVETWRRTFGCHTFRSLQYAGTGREQGLIVERFGAVAFAMRAMVSPQGIDLRLESGRVLGLTLPRFLWPRIAACERVDSAGRFRFDVSIGLPVLGRLVHYRGWLAPADDVTSPAAPAAG</sequence>
<comment type="caution">
    <text evidence="3">The sequence shown here is derived from an EMBL/GenBank/DDBJ whole genome shotgun (WGS) entry which is preliminary data.</text>
</comment>
<reference evidence="3 4" key="1">
    <citation type="submission" date="2019-06" db="EMBL/GenBank/DDBJ databases">
        <title>New taxonomy in bacterial strain CC-CFT640, isolated from vineyard.</title>
        <authorList>
            <person name="Lin S.-Y."/>
            <person name="Tsai C.-F."/>
            <person name="Young C.-C."/>
        </authorList>
    </citation>
    <scope>NUCLEOTIDE SEQUENCE [LARGE SCALE GENOMIC DNA]</scope>
    <source>
        <strain evidence="3 4">CC-CFT640</strain>
    </source>
</reference>
<dbReference type="Proteomes" id="UP000321638">
    <property type="component" value="Unassembled WGS sequence"/>
</dbReference>
<dbReference type="RefSeq" id="WP_147848040.1">
    <property type="nucleotide sequence ID" value="NZ_VDUZ01000017.1"/>
</dbReference>
<dbReference type="Pfam" id="PF03435">
    <property type="entry name" value="Sacchrp_dh_NADP"/>
    <property type="match status" value="1"/>
</dbReference>
<dbReference type="InterPro" id="IPR025311">
    <property type="entry name" value="DUF4166"/>
</dbReference>
<gene>
    <name evidence="3" type="ORF">FHP25_16465</name>
</gene>
<dbReference type="PANTHER" id="PTHR43796">
    <property type="entry name" value="CARBOXYNORSPERMIDINE SYNTHASE"/>
    <property type="match status" value="1"/>
</dbReference>
<evidence type="ECO:0000313" key="4">
    <source>
        <dbReference type="Proteomes" id="UP000321638"/>
    </source>
</evidence>
<dbReference type="InterPro" id="IPR036291">
    <property type="entry name" value="NAD(P)-bd_dom_sf"/>
</dbReference>
<evidence type="ECO:0000313" key="3">
    <source>
        <dbReference type="EMBL" id="TXL74667.1"/>
    </source>
</evidence>
<dbReference type="SUPFAM" id="SSF51735">
    <property type="entry name" value="NAD(P)-binding Rossmann-fold domains"/>
    <property type="match status" value="1"/>
</dbReference>
<accession>A0A5C8PL41</accession>
<dbReference type="OrthoDB" id="528778at2"/>